<evidence type="ECO:0000313" key="1">
    <source>
        <dbReference type="EMBL" id="KAL2722588.1"/>
    </source>
</evidence>
<keyword evidence="2" id="KW-1185">Reference proteome</keyword>
<dbReference type="InterPro" id="IPR026321">
    <property type="entry name" value="CC134"/>
</dbReference>
<dbReference type="Pfam" id="PF15002">
    <property type="entry name" value="ERK-JNK_inhib"/>
    <property type="match status" value="1"/>
</dbReference>
<name>A0ABD2APQ3_VESSQ</name>
<sequence length="152" mass="17665">MEDKHDRKLIIIIELIEHIVHSIQDSSTIIDNARSNLNNETFPKSDGIIEALFLILENVAFFGDIVLHFPNMVPKILRLEKKWREILMLSIQYTDSIQHFVDESTNAVISLAKQELNNFKQKSESTNYEKDNNLPNEKKSKKGFTKLLKLEL</sequence>
<comment type="caution">
    <text evidence="1">The sequence shown here is derived from an EMBL/GenBank/DDBJ whole genome shotgun (WGS) entry which is preliminary data.</text>
</comment>
<reference evidence="1 2" key="1">
    <citation type="journal article" date="2024" name="Ann. Entomol. Soc. Am.">
        <title>Genomic analyses of the southern and eastern yellowjacket wasps (Hymenoptera: Vespidae) reveal evolutionary signatures of social life.</title>
        <authorList>
            <person name="Catto M.A."/>
            <person name="Caine P.B."/>
            <person name="Orr S.E."/>
            <person name="Hunt B.G."/>
            <person name="Goodisman M.A.D."/>
        </authorList>
    </citation>
    <scope>NUCLEOTIDE SEQUENCE [LARGE SCALE GENOMIC DNA]</scope>
    <source>
        <strain evidence="1">233</strain>
        <tissue evidence="1">Head and thorax</tissue>
    </source>
</reference>
<gene>
    <name evidence="1" type="ORF">V1478_009451</name>
</gene>
<dbReference type="PANTHER" id="PTHR14735">
    <property type="entry name" value="COILED-COIL DOMAIN-CONTAINING PROTEIN 134"/>
    <property type="match status" value="1"/>
</dbReference>
<accession>A0ABD2APQ3</accession>
<dbReference type="Proteomes" id="UP001607302">
    <property type="component" value="Unassembled WGS sequence"/>
</dbReference>
<dbReference type="EMBL" id="JAUDFV010000141">
    <property type="protein sequence ID" value="KAL2722588.1"/>
    <property type="molecule type" value="Genomic_DNA"/>
</dbReference>
<dbReference type="AlphaFoldDB" id="A0ABD2APQ3"/>
<protein>
    <submittedName>
        <fullName evidence="1">Coiled-coil domain-containing protein 134-like</fullName>
    </submittedName>
</protein>
<dbReference type="PANTHER" id="PTHR14735:SF1">
    <property type="entry name" value="COILED-COIL DOMAIN-CONTAINING PROTEIN 134"/>
    <property type="match status" value="1"/>
</dbReference>
<evidence type="ECO:0000313" key="2">
    <source>
        <dbReference type="Proteomes" id="UP001607302"/>
    </source>
</evidence>
<proteinExistence type="predicted"/>
<organism evidence="1 2">
    <name type="scientific">Vespula squamosa</name>
    <name type="common">Southern yellow jacket</name>
    <name type="synonym">Wasp</name>
    <dbReference type="NCBI Taxonomy" id="30214"/>
    <lineage>
        <taxon>Eukaryota</taxon>
        <taxon>Metazoa</taxon>
        <taxon>Ecdysozoa</taxon>
        <taxon>Arthropoda</taxon>
        <taxon>Hexapoda</taxon>
        <taxon>Insecta</taxon>
        <taxon>Pterygota</taxon>
        <taxon>Neoptera</taxon>
        <taxon>Endopterygota</taxon>
        <taxon>Hymenoptera</taxon>
        <taxon>Apocrita</taxon>
        <taxon>Aculeata</taxon>
        <taxon>Vespoidea</taxon>
        <taxon>Vespidae</taxon>
        <taxon>Vespinae</taxon>
        <taxon>Vespula</taxon>
    </lineage>
</organism>